<comment type="similarity">
    <text evidence="1">Belongs to the CutA family.</text>
</comment>
<keyword evidence="3" id="KW-1185">Reference proteome</keyword>
<sequence length="117" mass="12555">MTVGTLPPEAVIVAMTTLPDEATATRVARALLEARVAACVNRLAPCQSEYWWQGKLEQAEEWPLLIKTTAGQYGALETALRAVHPYDVPELVAWPVAAGHGPYLDWVRAEAGAGSAT</sequence>
<name>A0A316EPU8_9BURK</name>
<dbReference type="PANTHER" id="PTHR23419:SF8">
    <property type="entry name" value="FI09726P"/>
    <property type="match status" value="1"/>
</dbReference>
<evidence type="ECO:0000313" key="3">
    <source>
        <dbReference type="Proteomes" id="UP000245754"/>
    </source>
</evidence>
<comment type="caution">
    <text evidence="2">The sequence shown here is derived from an EMBL/GenBank/DDBJ whole genome shotgun (WGS) entry which is preliminary data.</text>
</comment>
<protein>
    <submittedName>
        <fullName evidence="2">Uncharacterized protein involved in tolerance to divalent cations</fullName>
    </submittedName>
</protein>
<dbReference type="RefSeq" id="WP_146208488.1">
    <property type="nucleotide sequence ID" value="NZ_QGGT01000007.1"/>
</dbReference>
<accession>A0A316EPU8</accession>
<dbReference type="InterPro" id="IPR004323">
    <property type="entry name" value="Ion_tolerance_CutA"/>
</dbReference>
<organism evidence="2 3">
    <name type="scientific">Cupriavidus plantarum</name>
    <dbReference type="NCBI Taxonomy" id="942865"/>
    <lineage>
        <taxon>Bacteria</taxon>
        <taxon>Pseudomonadati</taxon>
        <taxon>Pseudomonadota</taxon>
        <taxon>Betaproteobacteria</taxon>
        <taxon>Burkholderiales</taxon>
        <taxon>Burkholderiaceae</taxon>
        <taxon>Cupriavidus</taxon>
    </lineage>
</organism>
<dbReference type="Gene3D" id="3.30.70.120">
    <property type="match status" value="1"/>
</dbReference>
<dbReference type="SUPFAM" id="SSF54913">
    <property type="entry name" value="GlnB-like"/>
    <property type="match status" value="1"/>
</dbReference>
<dbReference type="PANTHER" id="PTHR23419">
    <property type="entry name" value="DIVALENT CATION TOLERANCE CUTA-RELATED"/>
    <property type="match status" value="1"/>
</dbReference>
<dbReference type="EMBL" id="QGGT01000007">
    <property type="protein sequence ID" value="PWK32261.1"/>
    <property type="molecule type" value="Genomic_DNA"/>
</dbReference>
<proteinExistence type="inferred from homology"/>
<dbReference type="GO" id="GO:0010038">
    <property type="term" value="P:response to metal ion"/>
    <property type="evidence" value="ECO:0007669"/>
    <property type="project" value="InterPro"/>
</dbReference>
<dbReference type="Proteomes" id="UP000245754">
    <property type="component" value="Unassembled WGS sequence"/>
</dbReference>
<dbReference type="InterPro" id="IPR015867">
    <property type="entry name" value="N-reg_PII/ATP_PRibTrfase_C"/>
</dbReference>
<dbReference type="GO" id="GO:0005507">
    <property type="term" value="F:copper ion binding"/>
    <property type="evidence" value="ECO:0007669"/>
    <property type="project" value="TreeGrafter"/>
</dbReference>
<evidence type="ECO:0000256" key="1">
    <source>
        <dbReference type="ARBA" id="ARBA00010169"/>
    </source>
</evidence>
<reference evidence="2 3" key="1">
    <citation type="submission" date="2018-05" db="EMBL/GenBank/DDBJ databases">
        <title>Genomic Encyclopedia of Type Strains, Phase IV (KMG-V): Genome sequencing to study the core and pangenomes of soil and plant-associated prokaryotes.</title>
        <authorList>
            <person name="Whitman W."/>
        </authorList>
    </citation>
    <scope>NUCLEOTIDE SEQUENCE [LARGE SCALE GENOMIC DNA]</scope>
    <source>
        <strain evidence="2 3">SLV-132</strain>
    </source>
</reference>
<dbReference type="AlphaFoldDB" id="A0A316EPU8"/>
<gene>
    <name evidence="2" type="ORF">C7419_10751</name>
</gene>
<evidence type="ECO:0000313" key="2">
    <source>
        <dbReference type="EMBL" id="PWK32261.1"/>
    </source>
</evidence>
<dbReference type="Pfam" id="PF03091">
    <property type="entry name" value="CutA1"/>
    <property type="match status" value="1"/>
</dbReference>
<dbReference type="InterPro" id="IPR011322">
    <property type="entry name" value="N-reg_PII-like_a/b"/>
</dbReference>